<dbReference type="SUPFAM" id="SSF55961">
    <property type="entry name" value="Bet v1-like"/>
    <property type="match status" value="1"/>
</dbReference>
<dbReference type="CDD" id="cd07820">
    <property type="entry name" value="SRPBCC_3"/>
    <property type="match status" value="1"/>
</dbReference>
<dbReference type="Pfam" id="PF03364">
    <property type="entry name" value="Polyketide_cyc"/>
    <property type="match status" value="1"/>
</dbReference>
<name>A0A4Q7YTF3_9BACT</name>
<dbReference type="OrthoDB" id="9793552at2"/>
<reference evidence="3 4" key="1">
    <citation type="submission" date="2019-02" db="EMBL/GenBank/DDBJ databases">
        <title>Genomic Encyclopedia of Archaeal and Bacterial Type Strains, Phase II (KMG-II): from individual species to whole genera.</title>
        <authorList>
            <person name="Goeker M."/>
        </authorList>
    </citation>
    <scope>NUCLEOTIDE SEQUENCE [LARGE SCALE GENOMIC DNA]</scope>
    <source>
        <strain evidence="3 4">DSM 18101</strain>
    </source>
</reference>
<gene>
    <name evidence="3" type="ORF">BDD14_2023</name>
</gene>
<dbReference type="AlphaFoldDB" id="A0A4Q7YTF3"/>
<sequence>MRHRFQAEQWLPYPLEDVFRFFSDPANLPRLMPSWHKARIEAMKLVPPPNTATEVVAAGAGSRITISFRPFLFSPVRLRWEAEIADFAWNQHFSDLQRKGPFAYWLHRHSVQPSASNGPSGIGIHGTRVRDEITYQLPLGSLGNIVNRLFVKDQLRRTFAFRQARTIELLSRRRHAR</sequence>
<accession>A0A4Q7YTF3</accession>
<proteinExistence type="inferred from homology"/>
<evidence type="ECO:0000256" key="1">
    <source>
        <dbReference type="ARBA" id="ARBA00008918"/>
    </source>
</evidence>
<feature type="domain" description="Coenzyme Q-binding protein COQ10 START" evidence="2">
    <location>
        <begin position="11"/>
        <end position="158"/>
    </location>
</feature>
<evidence type="ECO:0000313" key="3">
    <source>
        <dbReference type="EMBL" id="RZU40554.1"/>
    </source>
</evidence>
<keyword evidence="4" id="KW-1185">Reference proteome</keyword>
<comment type="similarity">
    <text evidence="1">Belongs to the ribosome association toxin RatA family.</text>
</comment>
<dbReference type="Proteomes" id="UP000292958">
    <property type="component" value="Unassembled WGS sequence"/>
</dbReference>
<evidence type="ECO:0000313" key="4">
    <source>
        <dbReference type="Proteomes" id="UP000292958"/>
    </source>
</evidence>
<protein>
    <submittedName>
        <fullName evidence="3">Ligand-binding SRPBCC domain-containing protein</fullName>
    </submittedName>
</protein>
<dbReference type="Gene3D" id="3.30.530.20">
    <property type="match status" value="1"/>
</dbReference>
<evidence type="ECO:0000259" key="2">
    <source>
        <dbReference type="Pfam" id="PF03364"/>
    </source>
</evidence>
<dbReference type="InterPro" id="IPR005031">
    <property type="entry name" value="COQ10_START"/>
</dbReference>
<organism evidence="3 4">
    <name type="scientific">Edaphobacter modestus</name>
    <dbReference type="NCBI Taxonomy" id="388466"/>
    <lineage>
        <taxon>Bacteria</taxon>
        <taxon>Pseudomonadati</taxon>
        <taxon>Acidobacteriota</taxon>
        <taxon>Terriglobia</taxon>
        <taxon>Terriglobales</taxon>
        <taxon>Acidobacteriaceae</taxon>
        <taxon>Edaphobacter</taxon>
    </lineage>
</organism>
<dbReference type="EMBL" id="SHKW01000001">
    <property type="protein sequence ID" value="RZU40554.1"/>
    <property type="molecule type" value="Genomic_DNA"/>
</dbReference>
<comment type="caution">
    <text evidence="3">The sequence shown here is derived from an EMBL/GenBank/DDBJ whole genome shotgun (WGS) entry which is preliminary data.</text>
</comment>
<dbReference type="InterPro" id="IPR023393">
    <property type="entry name" value="START-like_dom_sf"/>
</dbReference>
<dbReference type="RefSeq" id="WP_130418610.1">
    <property type="nucleotide sequence ID" value="NZ_SHKW01000001.1"/>
</dbReference>